<feature type="domain" description="Amino acid permease/ SLC12A" evidence="9">
    <location>
        <begin position="2"/>
        <end position="444"/>
    </location>
</feature>
<keyword evidence="6 8" id="KW-0472">Membrane</keyword>
<feature type="transmembrane region" description="Helical" evidence="8">
    <location>
        <begin position="215"/>
        <end position="236"/>
    </location>
</feature>
<keyword evidence="11" id="KW-1185">Reference proteome</keyword>
<dbReference type="PANTHER" id="PTHR43341:SF45">
    <property type="entry name" value="AMINO ACID TRANSPORTER (EUROFUNG)"/>
    <property type="match status" value="1"/>
</dbReference>
<accession>A0A1L9SMT4</accession>
<name>A0A1L9SMT4_9EURO</name>
<evidence type="ECO:0000256" key="4">
    <source>
        <dbReference type="ARBA" id="ARBA00022970"/>
    </source>
</evidence>
<feature type="compositionally biased region" description="Basic and acidic residues" evidence="7">
    <location>
        <begin position="455"/>
        <end position="468"/>
    </location>
</feature>
<gene>
    <name evidence="10" type="ORF">ASPZODRAFT_1594108</name>
</gene>
<dbReference type="PIRSF" id="PIRSF006060">
    <property type="entry name" value="AA_transporter"/>
    <property type="match status" value="1"/>
</dbReference>
<keyword evidence="5 8" id="KW-1133">Transmembrane helix</keyword>
<dbReference type="GO" id="GO:0016020">
    <property type="term" value="C:membrane"/>
    <property type="evidence" value="ECO:0007669"/>
    <property type="project" value="UniProtKB-SubCell"/>
</dbReference>
<feature type="region of interest" description="Disordered" evidence="7">
    <location>
        <begin position="446"/>
        <end position="473"/>
    </location>
</feature>
<dbReference type="InterPro" id="IPR004841">
    <property type="entry name" value="AA-permease/SLC12A_dom"/>
</dbReference>
<dbReference type="Proteomes" id="UP000184188">
    <property type="component" value="Unassembled WGS sequence"/>
</dbReference>
<feature type="transmembrane region" description="Helical" evidence="8">
    <location>
        <begin position="341"/>
        <end position="361"/>
    </location>
</feature>
<feature type="transmembrane region" description="Helical" evidence="8">
    <location>
        <begin position="176"/>
        <end position="194"/>
    </location>
</feature>
<dbReference type="PROSITE" id="PS00218">
    <property type="entry name" value="AMINO_ACID_PERMEASE_1"/>
    <property type="match status" value="1"/>
</dbReference>
<sequence length="486" mass="53289">MIGSSSALSEAGPASILIAYTAIGFIVYLVMCALGEMCAWLPVSPTLTDHAVRFCHPALGFTLGWMLWLKYAIVTPNQLTAGALVMAYWVDPSAINPAIWIVFFWAAIILINYYSLRFIANFECWVSLFKIIILIGLIILSLVLALGGGPNHDRTGFRYWGEPGAFATNSSTGGRIFLAIWSAMSSATFSYMGTEVIGLTVSQGPNTLPRAIRLIFCRIMVFYILTITLLGMVIPYDSQEIAFASRASQTSAASAFVVAIRIAGIQVLPDFLNACILCFVFSSADYDLYMATKLLYGLSKEKKAPLFFMALDRREVPINALGVCSLIAATAFANVSSDTKLVYTYFVNVVTILGLLTWMSILMTHISFVRARTVQKVPDEALAYKAPFGSAGSHIALALCGFLSLTKGLDSFKGGFNWVAFTTSYIGIPLFSTLFLLHKTKTSCKSVPPEQADLWTDKKQPPPDREKPCSYPRSNRLRNAIAMLRL</sequence>
<dbReference type="Gene3D" id="1.20.1740.10">
    <property type="entry name" value="Amino acid/polyamine transporter I"/>
    <property type="match status" value="1"/>
</dbReference>
<dbReference type="EMBL" id="KV878339">
    <property type="protein sequence ID" value="OJJ48423.1"/>
    <property type="molecule type" value="Genomic_DNA"/>
</dbReference>
<evidence type="ECO:0000256" key="1">
    <source>
        <dbReference type="ARBA" id="ARBA00004141"/>
    </source>
</evidence>
<dbReference type="RefSeq" id="XP_022582933.1">
    <property type="nucleotide sequence ID" value="XM_022726406.1"/>
</dbReference>
<feature type="transmembrane region" description="Helical" evidence="8">
    <location>
        <begin position="17"/>
        <end position="42"/>
    </location>
</feature>
<organism evidence="10 11">
    <name type="scientific">Penicilliopsis zonata CBS 506.65</name>
    <dbReference type="NCBI Taxonomy" id="1073090"/>
    <lineage>
        <taxon>Eukaryota</taxon>
        <taxon>Fungi</taxon>
        <taxon>Dikarya</taxon>
        <taxon>Ascomycota</taxon>
        <taxon>Pezizomycotina</taxon>
        <taxon>Eurotiomycetes</taxon>
        <taxon>Eurotiomycetidae</taxon>
        <taxon>Eurotiales</taxon>
        <taxon>Aspergillaceae</taxon>
        <taxon>Penicilliopsis</taxon>
    </lineage>
</organism>
<evidence type="ECO:0000313" key="10">
    <source>
        <dbReference type="EMBL" id="OJJ48423.1"/>
    </source>
</evidence>
<dbReference type="GO" id="GO:0015171">
    <property type="term" value="F:amino acid transmembrane transporter activity"/>
    <property type="evidence" value="ECO:0007669"/>
    <property type="project" value="TreeGrafter"/>
</dbReference>
<dbReference type="STRING" id="1073090.A0A1L9SMT4"/>
<feature type="transmembrane region" description="Helical" evidence="8">
    <location>
        <begin position="94"/>
        <end position="116"/>
    </location>
</feature>
<feature type="transmembrane region" description="Helical" evidence="8">
    <location>
        <begin position="128"/>
        <end position="148"/>
    </location>
</feature>
<proteinExistence type="predicted"/>
<dbReference type="InterPro" id="IPR004840">
    <property type="entry name" value="Amino_acid_permease_CS"/>
</dbReference>
<evidence type="ECO:0000256" key="2">
    <source>
        <dbReference type="ARBA" id="ARBA00022448"/>
    </source>
</evidence>
<protein>
    <recommendedName>
        <fullName evidence="9">Amino acid permease/ SLC12A domain-containing protein</fullName>
    </recommendedName>
</protein>
<feature type="transmembrane region" description="Helical" evidence="8">
    <location>
        <begin position="316"/>
        <end position="335"/>
    </location>
</feature>
<feature type="transmembrane region" description="Helical" evidence="8">
    <location>
        <begin position="271"/>
        <end position="296"/>
    </location>
</feature>
<feature type="transmembrane region" description="Helical" evidence="8">
    <location>
        <begin position="54"/>
        <end position="74"/>
    </location>
</feature>
<evidence type="ECO:0000313" key="11">
    <source>
        <dbReference type="Proteomes" id="UP000184188"/>
    </source>
</evidence>
<evidence type="ECO:0000259" key="9">
    <source>
        <dbReference type="Pfam" id="PF00324"/>
    </source>
</evidence>
<keyword evidence="2" id="KW-0813">Transport</keyword>
<reference evidence="11" key="1">
    <citation type="journal article" date="2017" name="Genome Biol.">
        <title>Comparative genomics reveals high biological diversity and specific adaptations in the industrially and medically important fungal genus Aspergillus.</title>
        <authorList>
            <person name="de Vries R.P."/>
            <person name="Riley R."/>
            <person name="Wiebenga A."/>
            <person name="Aguilar-Osorio G."/>
            <person name="Amillis S."/>
            <person name="Uchima C.A."/>
            <person name="Anderluh G."/>
            <person name="Asadollahi M."/>
            <person name="Askin M."/>
            <person name="Barry K."/>
            <person name="Battaglia E."/>
            <person name="Bayram O."/>
            <person name="Benocci T."/>
            <person name="Braus-Stromeyer S.A."/>
            <person name="Caldana C."/>
            <person name="Canovas D."/>
            <person name="Cerqueira G.C."/>
            <person name="Chen F."/>
            <person name="Chen W."/>
            <person name="Choi C."/>
            <person name="Clum A."/>
            <person name="Dos Santos R.A."/>
            <person name="Damasio A.R."/>
            <person name="Diallinas G."/>
            <person name="Emri T."/>
            <person name="Fekete E."/>
            <person name="Flipphi M."/>
            <person name="Freyberg S."/>
            <person name="Gallo A."/>
            <person name="Gournas C."/>
            <person name="Habgood R."/>
            <person name="Hainaut M."/>
            <person name="Harispe M.L."/>
            <person name="Henrissat B."/>
            <person name="Hilden K.S."/>
            <person name="Hope R."/>
            <person name="Hossain A."/>
            <person name="Karabika E."/>
            <person name="Karaffa L."/>
            <person name="Karanyi Z."/>
            <person name="Krasevec N."/>
            <person name="Kuo A."/>
            <person name="Kusch H."/>
            <person name="LaButti K."/>
            <person name="Lagendijk E.L."/>
            <person name="Lapidus A."/>
            <person name="Levasseur A."/>
            <person name="Lindquist E."/>
            <person name="Lipzen A."/>
            <person name="Logrieco A.F."/>
            <person name="MacCabe A."/>
            <person name="Maekelae M.R."/>
            <person name="Malavazi I."/>
            <person name="Melin P."/>
            <person name="Meyer V."/>
            <person name="Mielnichuk N."/>
            <person name="Miskei M."/>
            <person name="Molnar A.P."/>
            <person name="Mule G."/>
            <person name="Ngan C.Y."/>
            <person name="Orejas M."/>
            <person name="Orosz E."/>
            <person name="Ouedraogo J.P."/>
            <person name="Overkamp K.M."/>
            <person name="Park H.-S."/>
            <person name="Perrone G."/>
            <person name="Piumi F."/>
            <person name="Punt P.J."/>
            <person name="Ram A.F."/>
            <person name="Ramon A."/>
            <person name="Rauscher S."/>
            <person name="Record E."/>
            <person name="Riano-Pachon D.M."/>
            <person name="Robert V."/>
            <person name="Roehrig J."/>
            <person name="Ruller R."/>
            <person name="Salamov A."/>
            <person name="Salih N.S."/>
            <person name="Samson R.A."/>
            <person name="Sandor E."/>
            <person name="Sanguinetti M."/>
            <person name="Schuetze T."/>
            <person name="Sepcic K."/>
            <person name="Shelest E."/>
            <person name="Sherlock G."/>
            <person name="Sophianopoulou V."/>
            <person name="Squina F.M."/>
            <person name="Sun H."/>
            <person name="Susca A."/>
            <person name="Todd R.B."/>
            <person name="Tsang A."/>
            <person name="Unkles S.E."/>
            <person name="van de Wiele N."/>
            <person name="van Rossen-Uffink D."/>
            <person name="Oliveira J.V."/>
            <person name="Vesth T.C."/>
            <person name="Visser J."/>
            <person name="Yu J.-H."/>
            <person name="Zhou M."/>
            <person name="Andersen M.R."/>
            <person name="Archer D.B."/>
            <person name="Baker S.E."/>
            <person name="Benoit I."/>
            <person name="Brakhage A.A."/>
            <person name="Braus G.H."/>
            <person name="Fischer R."/>
            <person name="Frisvad J.C."/>
            <person name="Goldman G.H."/>
            <person name="Houbraken J."/>
            <person name="Oakley B."/>
            <person name="Pocsi I."/>
            <person name="Scazzocchio C."/>
            <person name="Seiboth B."/>
            <person name="vanKuyk P.A."/>
            <person name="Wortman J."/>
            <person name="Dyer P.S."/>
            <person name="Grigoriev I.V."/>
        </authorList>
    </citation>
    <scope>NUCLEOTIDE SEQUENCE [LARGE SCALE GENOMIC DNA]</scope>
    <source>
        <strain evidence="11">CBS 506.65</strain>
    </source>
</reference>
<dbReference type="VEuPathDB" id="FungiDB:ASPZODRAFT_1594108"/>
<evidence type="ECO:0000256" key="3">
    <source>
        <dbReference type="ARBA" id="ARBA00022692"/>
    </source>
</evidence>
<comment type="subcellular location">
    <subcellularLocation>
        <location evidence="1">Membrane</location>
        <topology evidence="1">Multi-pass membrane protein</topology>
    </subcellularLocation>
</comment>
<feature type="transmembrane region" description="Helical" evidence="8">
    <location>
        <begin position="382"/>
        <end position="404"/>
    </location>
</feature>
<keyword evidence="4" id="KW-0029">Amino-acid transport</keyword>
<evidence type="ECO:0000256" key="5">
    <source>
        <dbReference type="ARBA" id="ARBA00022989"/>
    </source>
</evidence>
<dbReference type="OrthoDB" id="3900342at2759"/>
<evidence type="ECO:0000256" key="7">
    <source>
        <dbReference type="SAM" id="MobiDB-lite"/>
    </source>
</evidence>
<dbReference type="Pfam" id="PF00324">
    <property type="entry name" value="AA_permease"/>
    <property type="match status" value="1"/>
</dbReference>
<dbReference type="GeneID" id="34612870"/>
<dbReference type="AlphaFoldDB" id="A0A1L9SMT4"/>
<evidence type="ECO:0000256" key="8">
    <source>
        <dbReference type="SAM" id="Phobius"/>
    </source>
</evidence>
<dbReference type="PANTHER" id="PTHR43341">
    <property type="entry name" value="AMINO ACID PERMEASE"/>
    <property type="match status" value="1"/>
</dbReference>
<dbReference type="InterPro" id="IPR050524">
    <property type="entry name" value="APC_YAT"/>
</dbReference>
<evidence type="ECO:0000256" key="6">
    <source>
        <dbReference type="ARBA" id="ARBA00023136"/>
    </source>
</evidence>
<keyword evidence="3 8" id="KW-0812">Transmembrane</keyword>
<feature type="transmembrane region" description="Helical" evidence="8">
    <location>
        <begin position="416"/>
        <end position="437"/>
    </location>
</feature>